<proteinExistence type="predicted"/>
<accession>A0A386KPT7</accession>
<dbReference type="InterPro" id="IPR030395">
    <property type="entry name" value="GP_PDE_dom"/>
</dbReference>
<keyword evidence="4" id="KW-1185">Reference proteome</keyword>
<feature type="domain" description="GP-PDE" evidence="2">
    <location>
        <begin position="237"/>
        <end position="471"/>
    </location>
</feature>
<feature type="compositionally biased region" description="Gly residues" evidence="1">
    <location>
        <begin position="749"/>
        <end position="758"/>
    </location>
</feature>
<sequence length="806" mass="79453">MADAAVLGTSVTKGTSTSTPVDISAVPIGKWMLVTLMTSLASATFTPPAGWVVVKAIETSGTRRNAVWGKIRELGDGATATFTSSAASSQTFVTIWGDGKWADRVVGASRLRATVGASPRSQNIAPSIAATAGSVAIAISQEATTAQVATDEITAVSPSGWTRTRWVEQVPTTYIETVAVYTKPMPTAGATGDLTVTYSSTQDNNGWAVQIAIPADDPPAAPRRGFANVMEMLATFGATWAHRGGSATWPEMSEYAYDQAVLAGYPVLEFSAQRTSDGTWFGLHDLTLNRTSQTTGLPSVQSQTWSQVQLYSNSLNAGGTPRPYYRLIDFLDKYTPTHVVVVDPKDSVSRITEFLDILDAHGGPSKIVVKFFGTGGGSTALADAAKLRGYETWGYFYQAGFEDGTLDRDQSHWSILGMNYDASAPAWAGVTSYGKPVVGHIIGSQANYDTAISKGARMAQVAAVSTVAAVGPKWGGVAAGGSAVSGGAVGREIPAGTTVGGSAVTGAAVGSTSRSGTAVGASAVTGQAAGSAVHRGIASGSSEVSGSANGGSGHAGSAVGASAVLGAASGITTRSGAASGSVGSTGSAAGARASIGTAAGTVDVVGIAVGSRVSRGTGAGSSTVEGAAAGQRTSAGSAAGGSEITGIARGTGSASGTAAGSSTVDGAAAGRRLPVGSAAGDVAITGFGFGTTPRRGTAAGSTDIAGAALGSRPAAGRAVGGLVVTGLAFGTRTNSGTAAGGSLIDGTASGGSTSGGSASGSVAVSGSAAGVAPPRKPFPSVPRLESASTARPLASAQPVHRLVANP</sequence>
<reference evidence="3 4" key="1">
    <citation type="submission" date="2018-08" db="EMBL/GenBank/DDBJ databases">
        <authorList>
            <person name="Preder H."/>
            <person name="Servin-Meza L.A."/>
            <person name="Bonilla J.A."/>
            <person name="Klyczek K."/>
            <person name="Garlena R.A."/>
            <person name="Russell D.A."/>
            <person name="Pope W.H."/>
            <person name="Jacobs-Sera D."/>
            <person name="Hatfull G.F."/>
        </authorList>
    </citation>
    <scope>NUCLEOTIDE SEQUENCE [LARGE SCALE GENOMIC DNA]</scope>
</reference>
<organism evidence="3 4">
    <name type="scientific">Microbacterium phage ValentiniPuff</name>
    <dbReference type="NCBI Taxonomy" id="2315705"/>
    <lineage>
        <taxon>Viruses</taxon>
        <taxon>Duplodnaviria</taxon>
        <taxon>Heunggongvirae</taxon>
        <taxon>Uroviricota</taxon>
        <taxon>Caudoviricetes</taxon>
        <taxon>Valentinivirus</taxon>
        <taxon>Valentinivirus valentinipuff</taxon>
    </lineage>
</organism>
<evidence type="ECO:0000256" key="1">
    <source>
        <dbReference type="SAM" id="MobiDB-lite"/>
    </source>
</evidence>
<dbReference type="InterPro" id="IPR017946">
    <property type="entry name" value="PLC-like_Pdiesterase_TIM-brl"/>
</dbReference>
<evidence type="ECO:0000313" key="3">
    <source>
        <dbReference type="EMBL" id="AYD87372.1"/>
    </source>
</evidence>
<evidence type="ECO:0000259" key="2">
    <source>
        <dbReference type="PROSITE" id="PS51704"/>
    </source>
</evidence>
<dbReference type="Pfam" id="PF03009">
    <property type="entry name" value="GDPD"/>
    <property type="match status" value="1"/>
</dbReference>
<feature type="region of interest" description="Disordered" evidence="1">
    <location>
        <begin position="613"/>
        <end position="643"/>
    </location>
</feature>
<dbReference type="Gene3D" id="3.20.20.190">
    <property type="entry name" value="Phosphatidylinositol (PI) phosphodiesterase"/>
    <property type="match status" value="1"/>
</dbReference>
<dbReference type="GO" id="GO:0008081">
    <property type="term" value="F:phosphoric diester hydrolase activity"/>
    <property type="evidence" value="ECO:0007669"/>
    <property type="project" value="InterPro"/>
</dbReference>
<dbReference type="SUPFAM" id="SSF51695">
    <property type="entry name" value="PLC-like phosphodiesterases"/>
    <property type="match status" value="1"/>
</dbReference>
<dbReference type="Proteomes" id="UP000281993">
    <property type="component" value="Segment"/>
</dbReference>
<dbReference type="PANTHER" id="PTHR43805:SF1">
    <property type="entry name" value="GP-PDE DOMAIN-CONTAINING PROTEIN"/>
    <property type="match status" value="1"/>
</dbReference>
<evidence type="ECO:0000313" key="4">
    <source>
        <dbReference type="Proteomes" id="UP000281993"/>
    </source>
</evidence>
<dbReference type="PROSITE" id="PS51704">
    <property type="entry name" value="GP_PDE"/>
    <property type="match status" value="1"/>
</dbReference>
<dbReference type="GO" id="GO:0006629">
    <property type="term" value="P:lipid metabolic process"/>
    <property type="evidence" value="ECO:0007669"/>
    <property type="project" value="InterPro"/>
</dbReference>
<feature type="region of interest" description="Disordered" evidence="1">
    <location>
        <begin position="749"/>
        <end position="806"/>
    </location>
</feature>
<name>A0A386KPT7_9CAUD</name>
<gene>
    <name evidence="3" type="primary">77</name>
    <name evidence="3" type="ORF">SEA_VALENTINIPUFF_77</name>
</gene>
<dbReference type="PANTHER" id="PTHR43805">
    <property type="entry name" value="GLYCEROPHOSPHORYL DIESTER PHOSPHODIESTERASE"/>
    <property type="match status" value="1"/>
</dbReference>
<dbReference type="EMBL" id="MH825712">
    <property type="protein sequence ID" value="AYD87372.1"/>
    <property type="molecule type" value="Genomic_DNA"/>
</dbReference>
<feature type="compositionally biased region" description="Low complexity" evidence="1">
    <location>
        <begin position="759"/>
        <end position="772"/>
    </location>
</feature>
<protein>
    <submittedName>
        <fullName evidence="3">Glycerophosphodiester phosphodiesterase</fullName>
    </submittedName>
</protein>